<dbReference type="InterPro" id="IPR020922">
    <property type="entry name" value="dITP/XTP_pyrophosphatase"/>
</dbReference>
<gene>
    <name evidence="12" type="primary">rdgB</name>
    <name evidence="12" type="ORF">E4656_19555</name>
</gene>
<evidence type="ECO:0000256" key="8">
    <source>
        <dbReference type="ARBA" id="ARBA00051875"/>
    </source>
</evidence>
<dbReference type="OrthoDB" id="9807456at2"/>
<dbReference type="GO" id="GO:0009117">
    <property type="term" value="P:nucleotide metabolic process"/>
    <property type="evidence" value="ECO:0007669"/>
    <property type="project" value="UniProtKB-KW"/>
</dbReference>
<comment type="subunit">
    <text evidence="2 10">Homodimer.</text>
</comment>
<comment type="caution">
    <text evidence="12">The sequence shown here is derived from an EMBL/GenBank/DDBJ whole genome shotgun (WGS) entry which is preliminary data.</text>
</comment>
<dbReference type="EC" id="3.6.1.66" evidence="10"/>
<dbReference type="GO" id="GO:0000166">
    <property type="term" value="F:nucleotide binding"/>
    <property type="evidence" value="ECO:0007669"/>
    <property type="project" value="UniProtKB-KW"/>
</dbReference>
<organism evidence="12 13">
    <name type="scientific">Natronospirillum operosum</name>
    <dbReference type="NCBI Taxonomy" id="2759953"/>
    <lineage>
        <taxon>Bacteria</taxon>
        <taxon>Pseudomonadati</taxon>
        <taxon>Pseudomonadota</taxon>
        <taxon>Gammaproteobacteria</taxon>
        <taxon>Oceanospirillales</taxon>
        <taxon>Natronospirillaceae</taxon>
        <taxon>Natronospirillum</taxon>
    </lineage>
</organism>
<comment type="caution">
    <text evidence="10">Lacks conserved residue(s) required for the propagation of feature annotation.</text>
</comment>
<dbReference type="GO" id="GO:0009146">
    <property type="term" value="P:purine nucleoside triphosphate catabolic process"/>
    <property type="evidence" value="ECO:0007669"/>
    <property type="project" value="UniProtKB-UniRule"/>
</dbReference>
<comment type="function">
    <text evidence="10">Pyrophosphatase that catalyzes the hydrolysis of nucleoside triphosphates to their monophosphate derivatives, with a high preference for the non-canonical purine nucleotides XTP (xanthosine triphosphate), dITP (deoxyinosine triphosphate) and ITP. Seems to function as a house-cleaning enzyme that removes non-canonical purine nucleotides from the nucleotide pool, thus preventing their incorporation into DNA/RNA and avoiding chromosomal lesions.</text>
</comment>
<comment type="catalytic activity">
    <reaction evidence="8 10">
        <text>dITP + H2O = dIMP + diphosphate + H(+)</text>
        <dbReference type="Rhea" id="RHEA:28342"/>
        <dbReference type="ChEBI" id="CHEBI:15377"/>
        <dbReference type="ChEBI" id="CHEBI:15378"/>
        <dbReference type="ChEBI" id="CHEBI:33019"/>
        <dbReference type="ChEBI" id="CHEBI:61194"/>
        <dbReference type="ChEBI" id="CHEBI:61382"/>
        <dbReference type="EC" id="3.6.1.66"/>
    </reaction>
</comment>
<dbReference type="HAMAP" id="MF_01405">
    <property type="entry name" value="Non_canon_purine_NTPase"/>
    <property type="match status" value="1"/>
</dbReference>
<evidence type="ECO:0000256" key="1">
    <source>
        <dbReference type="ARBA" id="ARBA00008023"/>
    </source>
</evidence>
<dbReference type="NCBIfam" id="TIGR00042">
    <property type="entry name" value="RdgB/HAM1 family non-canonical purine NTP pyrophosphatase"/>
    <property type="match status" value="1"/>
</dbReference>
<evidence type="ECO:0000256" key="10">
    <source>
        <dbReference type="HAMAP-Rule" id="MF_01405"/>
    </source>
</evidence>
<feature type="active site" description="Proton acceptor" evidence="10">
    <location>
        <position position="69"/>
    </location>
</feature>
<dbReference type="AlphaFoldDB" id="A0A4Z0W5U8"/>
<evidence type="ECO:0000256" key="3">
    <source>
        <dbReference type="ARBA" id="ARBA00022723"/>
    </source>
</evidence>
<dbReference type="Proteomes" id="UP000297475">
    <property type="component" value="Unassembled WGS sequence"/>
</dbReference>
<keyword evidence="5 10" id="KW-0378">Hydrolase</keyword>
<dbReference type="Gene3D" id="3.90.950.10">
    <property type="match status" value="1"/>
</dbReference>
<comment type="similarity">
    <text evidence="1 10 11">Belongs to the HAM1 NTPase family.</text>
</comment>
<feature type="binding site" evidence="10">
    <location>
        <position position="70"/>
    </location>
    <ligand>
        <name>substrate</name>
    </ligand>
</feature>
<comment type="catalytic activity">
    <reaction evidence="9 10">
        <text>XTP + H2O = XMP + diphosphate + H(+)</text>
        <dbReference type="Rhea" id="RHEA:28610"/>
        <dbReference type="ChEBI" id="CHEBI:15377"/>
        <dbReference type="ChEBI" id="CHEBI:15378"/>
        <dbReference type="ChEBI" id="CHEBI:33019"/>
        <dbReference type="ChEBI" id="CHEBI:57464"/>
        <dbReference type="ChEBI" id="CHEBI:61314"/>
        <dbReference type="EC" id="3.6.1.66"/>
    </reaction>
</comment>
<evidence type="ECO:0000313" key="13">
    <source>
        <dbReference type="Proteomes" id="UP000297475"/>
    </source>
</evidence>
<dbReference type="GO" id="GO:0017111">
    <property type="term" value="F:ribonucleoside triphosphate phosphatase activity"/>
    <property type="evidence" value="ECO:0007669"/>
    <property type="project" value="InterPro"/>
</dbReference>
<evidence type="ECO:0000256" key="7">
    <source>
        <dbReference type="ARBA" id="ARBA00023080"/>
    </source>
</evidence>
<proteinExistence type="inferred from homology"/>
<dbReference type="PANTHER" id="PTHR11067">
    <property type="entry name" value="INOSINE TRIPHOSPHATE PYROPHOSPHATASE/HAM1 PROTEIN"/>
    <property type="match status" value="1"/>
</dbReference>
<feature type="binding site" evidence="10">
    <location>
        <begin position="182"/>
        <end position="183"/>
    </location>
    <ligand>
        <name>substrate</name>
    </ligand>
</feature>
<feature type="binding site" evidence="10">
    <location>
        <begin position="8"/>
        <end position="13"/>
    </location>
    <ligand>
        <name>substrate</name>
    </ligand>
</feature>
<dbReference type="Pfam" id="PF01725">
    <property type="entry name" value="Ham1p_like"/>
    <property type="match status" value="1"/>
</dbReference>
<comment type="catalytic activity">
    <reaction evidence="10">
        <text>ITP + H2O = IMP + diphosphate + H(+)</text>
        <dbReference type="Rhea" id="RHEA:29399"/>
        <dbReference type="ChEBI" id="CHEBI:15377"/>
        <dbReference type="ChEBI" id="CHEBI:15378"/>
        <dbReference type="ChEBI" id="CHEBI:33019"/>
        <dbReference type="ChEBI" id="CHEBI:58053"/>
        <dbReference type="ChEBI" id="CHEBI:61402"/>
        <dbReference type="EC" id="3.6.1.66"/>
    </reaction>
</comment>
<feature type="binding site" evidence="10">
    <location>
        <position position="69"/>
    </location>
    <ligand>
        <name>Mg(2+)</name>
        <dbReference type="ChEBI" id="CHEBI:18420"/>
    </ligand>
</feature>
<evidence type="ECO:0000256" key="9">
    <source>
        <dbReference type="ARBA" id="ARBA00052017"/>
    </source>
</evidence>
<dbReference type="RefSeq" id="WP_135485013.1">
    <property type="nucleotide sequence ID" value="NZ_SRMF01000017.1"/>
</dbReference>
<comment type="cofactor">
    <cofactor evidence="10">
        <name>Mg(2+)</name>
        <dbReference type="ChEBI" id="CHEBI:18420"/>
    </cofactor>
    <text evidence="10">Binds 1 Mg(2+) ion per subunit.</text>
</comment>
<sequence>MSILVLASGNAGKLREFSGLLGDLGIEVRPQGDFNVPDAAETGLTFVENALIKARAAARHTGHAAMADDSGLEVDALKGAPGIYSARYAGTHGDDAANNRKLLAALEGVPKAERTARFVCALAVLRHAEDPRPLICQAVWEGRILEAPAGAGGFGYDPLFHVPDQGCSAAELPADTKNRLSHRARASQELRRALPDWWR</sequence>
<dbReference type="GO" id="GO:0036222">
    <property type="term" value="F:XTP diphosphatase activity"/>
    <property type="evidence" value="ECO:0007669"/>
    <property type="project" value="UniProtKB-UniRule"/>
</dbReference>
<dbReference type="InterPro" id="IPR029001">
    <property type="entry name" value="ITPase-like_fam"/>
</dbReference>
<evidence type="ECO:0000256" key="5">
    <source>
        <dbReference type="ARBA" id="ARBA00022801"/>
    </source>
</evidence>
<dbReference type="FunFam" id="3.90.950.10:FF:000001">
    <property type="entry name" value="dITP/XTP pyrophosphatase"/>
    <property type="match status" value="1"/>
</dbReference>
<evidence type="ECO:0000313" key="12">
    <source>
        <dbReference type="EMBL" id="TGG90066.1"/>
    </source>
</evidence>
<dbReference type="GO" id="GO:0035870">
    <property type="term" value="F:dITP diphosphatase activity"/>
    <property type="evidence" value="ECO:0007669"/>
    <property type="project" value="UniProtKB-UniRule"/>
</dbReference>
<dbReference type="SUPFAM" id="SSF52972">
    <property type="entry name" value="ITPase-like"/>
    <property type="match status" value="1"/>
</dbReference>
<dbReference type="EMBL" id="SRMF01000017">
    <property type="protein sequence ID" value="TGG90066.1"/>
    <property type="molecule type" value="Genomic_DNA"/>
</dbReference>
<evidence type="ECO:0000256" key="4">
    <source>
        <dbReference type="ARBA" id="ARBA00022741"/>
    </source>
</evidence>
<dbReference type="PANTHER" id="PTHR11067:SF9">
    <property type="entry name" value="INOSINE TRIPHOSPHATE PYROPHOSPHATASE"/>
    <property type="match status" value="1"/>
</dbReference>
<dbReference type="GO" id="GO:0046872">
    <property type="term" value="F:metal ion binding"/>
    <property type="evidence" value="ECO:0007669"/>
    <property type="project" value="UniProtKB-KW"/>
</dbReference>
<feature type="binding site" evidence="10">
    <location>
        <position position="177"/>
    </location>
    <ligand>
        <name>substrate</name>
    </ligand>
</feature>
<dbReference type="GO" id="GO:0036220">
    <property type="term" value="F:ITP diphosphatase activity"/>
    <property type="evidence" value="ECO:0007669"/>
    <property type="project" value="UniProtKB-UniRule"/>
</dbReference>
<accession>A0A4Z0W5U8</accession>
<keyword evidence="6 10" id="KW-0460">Magnesium</keyword>
<dbReference type="GO" id="GO:0005829">
    <property type="term" value="C:cytosol"/>
    <property type="evidence" value="ECO:0007669"/>
    <property type="project" value="TreeGrafter"/>
</dbReference>
<keyword evidence="3 10" id="KW-0479">Metal-binding</keyword>
<reference evidence="12 13" key="1">
    <citation type="submission" date="2019-04" db="EMBL/GenBank/DDBJ databases">
        <title>Natronospirillum operosus gen. nov., sp. nov., a haloalkaliphilic satellite isolated from decaying biomass of laboratory culture of cyanobacterium Geitlerinema sp. and proposal of Natronospirillaceae fam. nov. and Saccharospirillaceae fam. nov.</title>
        <authorList>
            <person name="Kevbrin V."/>
            <person name="Boltyanskaya Y."/>
            <person name="Koziaeva V."/>
            <person name="Grouzdev D.S."/>
            <person name="Park M."/>
            <person name="Cho J."/>
        </authorList>
    </citation>
    <scope>NUCLEOTIDE SEQUENCE [LARGE SCALE GENOMIC DNA]</scope>
    <source>
        <strain evidence="12 13">G-116</strain>
    </source>
</reference>
<keyword evidence="13" id="KW-1185">Reference proteome</keyword>
<evidence type="ECO:0000256" key="2">
    <source>
        <dbReference type="ARBA" id="ARBA00011738"/>
    </source>
</evidence>
<evidence type="ECO:0000256" key="6">
    <source>
        <dbReference type="ARBA" id="ARBA00022842"/>
    </source>
</evidence>
<keyword evidence="4 10" id="KW-0547">Nucleotide-binding</keyword>
<name>A0A4Z0W5U8_9GAMM</name>
<evidence type="ECO:0000256" key="11">
    <source>
        <dbReference type="RuleBase" id="RU003781"/>
    </source>
</evidence>
<dbReference type="CDD" id="cd00515">
    <property type="entry name" value="HAM1"/>
    <property type="match status" value="1"/>
</dbReference>
<keyword evidence="7 10" id="KW-0546">Nucleotide metabolism</keyword>
<feature type="binding site" evidence="10">
    <location>
        <begin position="154"/>
        <end position="157"/>
    </location>
    <ligand>
        <name>substrate</name>
    </ligand>
</feature>
<dbReference type="InterPro" id="IPR002637">
    <property type="entry name" value="RdgB/HAM1"/>
</dbReference>
<protein>
    <recommendedName>
        <fullName evidence="10">dITP/XTP pyrophosphatase</fullName>
        <ecNumber evidence="10">3.6.1.66</ecNumber>
    </recommendedName>
    <alternativeName>
        <fullName evidence="10">Non-canonical purine NTP pyrophosphatase</fullName>
    </alternativeName>
    <alternativeName>
        <fullName evidence="10">Non-standard purine NTP pyrophosphatase</fullName>
    </alternativeName>
    <alternativeName>
        <fullName evidence="10">Nucleoside-triphosphate diphosphatase</fullName>
    </alternativeName>
    <alternativeName>
        <fullName evidence="10">Nucleoside-triphosphate pyrophosphatase</fullName>
        <shortName evidence="10">NTPase</shortName>
    </alternativeName>
</protein>